<sequence length="526" mass="58677">MSPDNASAHDVLSDNNESSTHRTTPLVVDTQSSQVTVADHEQMLAPAERLPPEILTMIFGFCPDHHARIHITHTCHAWRTAALHCQSLWQDIDFAHGYRWAAEILQNRAPSVPVTLRSEGWRTSSERLALVSQHLGRTRVLHLAGGETMGRWARDGGLSPPAPLLETFAFYSLSNLKYRLPGSLFSGYAPRLRAAAIRIATPPPLLPLSPSVFAGLVTFSVTITNSDSSDPPIKLDGLLDTLAGMHALKKLDLGYYLPDATGRESRAAVDMPCLSTLKLRGEISSCTLLLSHLRIDSQAHLELHPKCTEDNRDIAPFFSALGSHLRPDHTGFQGLHLTPTEAAFSMNRRFYDTLALHAWREETSHPDLAISFQWPQYPHTLSRDVIHKYCNMLPARCNALRTVTVRSEVGWGVTVDEWQDLLEHAPLVQLVKAYEHSSLSFCQLLYRDATSSDDPSHRPRCAPALKFLKLYMPETATAWRLLIDCLAARGKCRAPVEELSLEVNEMDAVVENKLRELVARVVVQRV</sequence>
<comment type="caution">
    <text evidence="1">The sequence shown here is derived from an EMBL/GenBank/DDBJ whole genome shotgun (WGS) entry which is preliminary data.</text>
</comment>
<proteinExistence type="predicted"/>
<dbReference type="Proteomes" id="UP000814033">
    <property type="component" value="Unassembled WGS sequence"/>
</dbReference>
<keyword evidence="2" id="KW-1185">Reference proteome</keyword>
<reference evidence="1" key="1">
    <citation type="submission" date="2021-02" db="EMBL/GenBank/DDBJ databases">
        <authorList>
            <consortium name="DOE Joint Genome Institute"/>
            <person name="Ahrendt S."/>
            <person name="Looney B.P."/>
            <person name="Miyauchi S."/>
            <person name="Morin E."/>
            <person name="Drula E."/>
            <person name="Courty P.E."/>
            <person name="Chicoki N."/>
            <person name="Fauchery L."/>
            <person name="Kohler A."/>
            <person name="Kuo A."/>
            <person name="Labutti K."/>
            <person name="Pangilinan J."/>
            <person name="Lipzen A."/>
            <person name="Riley R."/>
            <person name="Andreopoulos W."/>
            <person name="He G."/>
            <person name="Johnson J."/>
            <person name="Barry K.W."/>
            <person name="Grigoriev I.V."/>
            <person name="Nagy L."/>
            <person name="Hibbett D."/>
            <person name="Henrissat B."/>
            <person name="Matheny P.B."/>
            <person name="Labbe J."/>
            <person name="Martin F."/>
        </authorList>
    </citation>
    <scope>NUCLEOTIDE SEQUENCE</scope>
    <source>
        <strain evidence="1">FP105234-sp</strain>
    </source>
</reference>
<reference evidence="1" key="2">
    <citation type="journal article" date="2022" name="New Phytol.">
        <title>Evolutionary transition to the ectomycorrhizal habit in the genomes of a hyperdiverse lineage of mushroom-forming fungi.</title>
        <authorList>
            <person name="Looney B."/>
            <person name="Miyauchi S."/>
            <person name="Morin E."/>
            <person name="Drula E."/>
            <person name="Courty P.E."/>
            <person name="Kohler A."/>
            <person name="Kuo A."/>
            <person name="LaButti K."/>
            <person name="Pangilinan J."/>
            <person name="Lipzen A."/>
            <person name="Riley R."/>
            <person name="Andreopoulos W."/>
            <person name="He G."/>
            <person name="Johnson J."/>
            <person name="Nolan M."/>
            <person name="Tritt A."/>
            <person name="Barry K.W."/>
            <person name="Grigoriev I.V."/>
            <person name="Nagy L.G."/>
            <person name="Hibbett D."/>
            <person name="Henrissat B."/>
            <person name="Matheny P.B."/>
            <person name="Labbe J."/>
            <person name="Martin F.M."/>
        </authorList>
    </citation>
    <scope>NUCLEOTIDE SEQUENCE</scope>
    <source>
        <strain evidence="1">FP105234-sp</strain>
    </source>
</reference>
<dbReference type="EMBL" id="MU276004">
    <property type="protein sequence ID" value="KAI0043793.1"/>
    <property type="molecule type" value="Genomic_DNA"/>
</dbReference>
<accession>A0ACB8RJU7</accession>
<evidence type="ECO:0000313" key="2">
    <source>
        <dbReference type="Proteomes" id="UP000814033"/>
    </source>
</evidence>
<organism evidence="1 2">
    <name type="scientific">Auriscalpium vulgare</name>
    <dbReference type="NCBI Taxonomy" id="40419"/>
    <lineage>
        <taxon>Eukaryota</taxon>
        <taxon>Fungi</taxon>
        <taxon>Dikarya</taxon>
        <taxon>Basidiomycota</taxon>
        <taxon>Agaricomycotina</taxon>
        <taxon>Agaricomycetes</taxon>
        <taxon>Russulales</taxon>
        <taxon>Auriscalpiaceae</taxon>
        <taxon>Auriscalpium</taxon>
    </lineage>
</organism>
<protein>
    <submittedName>
        <fullName evidence="1">Uncharacterized protein</fullName>
    </submittedName>
</protein>
<gene>
    <name evidence="1" type="ORF">FA95DRAFT_1609085</name>
</gene>
<evidence type="ECO:0000313" key="1">
    <source>
        <dbReference type="EMBL" id="KAI0043793.1"/>
    </source>
</evidence>
<name>A0ACB8RJU7_9AGAM</name>